<accession>A0AAJ0DRC3</accession>
<organism evidence="2 3">
    <name type="scientific">Extremus antarcticus</name>
    <dbReference type="NCBI Taxonomy" id="702011"/>
    <lineage>
        <taxon>Eukaryota</taxon>
        <taxon>Fungi</taxon>
        <taxon>Dikarya</taxon>
        <taxon>Ascomycota</taxon>
        <taxon>Pezizomycotina</taxon>
        <taxon>Dothideomycetes</taxon>
        <taxon>Dothideomycetidae</taxon>
        <taxon>Mycosphaerellales</taxon>
        <taxon>Extremaceae</taxon>
        <taxon>Extremus</taxon>
    </lineage>
</organism>
<sequence>MSPNATSLVPAGPSQSATKPVDGLIIAGLVAILSAWFILWFIRYLAPVVHSSTTALTAALKTLPMVAAVTTEILIASSFLFITSLEVSYNFSRFSDFGTIGQVCPSRILMSFTTIGLWHVAVCVVNIVEEVAFGTAPRTIEQYAIPRALEYYGRVEPQLAVS</sequence>
<dbReference type="AlphaFoldDB" id="A0AAJ0DRC3"/>
<keyword evidence="1" id="KW-1133">Transmembrane helix</keyword>
<keyword evidence="3" id="KW-1185">Reference proteome</keyword>
<evidence type="ECO:0000313" key="2">
    <source>
        <dbReference type="EMBL" id="KAK3054745.1"/>
    </source>
</evidence>
<feature type="transmembrane region" description="Helical" evidence="1">
    <location>
        <begin position="62"/>
        <end position="87"/>
    </location>
</feature>
<dbReference type="EMBL" id="JAWDJX010000011">
    <property type="protein sequence ID" value="KAK3054745.1"/>
    <property type="molecule type" value="Genomic_DNA"/>
</dbReference>
<proteinExistence type="predicted"/>
<dbReference type="Proteomes" id="UP001271007">
    <property type="component" value="Unassembled WGS sequence"/>
</dbReference>
<keyword evidence="1" id="KW-0472">Membrane</keyword>
<protein>
    <submittedName>
        <fullName evidence="2">Uncharacterized protein</fullName>
    </submittedName>
</protein>
<feature type="transmembrane region" description="Helical" evidence="1">
    <location>
        <begin position="21"/>
        <end position="42"/>
    </location>
</feature>
<comment type="caution">
    <text evidence="2">The sequence shown here is derived from an EMBL/GenBank/DDBJ whole genome shotgun (WGS) entry which is preliminary data.</text>
</comment>
<evidence type="ECO:0000313" key="3">
    <source>
        <dbReference type="Proteomes" id="UP001271007"/>
    </source>
</evidence>
<evidence type="ECO:0000256" key="1">
    <source>
        <dbReference type="SAM" id="Phobius"/>
    </source>
</evidence>
<reference evidence="2" key="1">
    <citation type="submission" date="2023-04" db="EMBL/GenBank/DDBJ databases">
        <title>Black Yeasts Isolated from many extreme environments.</title>
        <authorList>
            <person name="Coleine C."/>
            <person name="Stajich J.E."/>
            <person name="Selbmann L."/>
        </authorList>
    </citation>
    <scope>NUCLEOTIDE SEQUENCE</scope>
    <source>
        <strain evidence="2">CCFEE 5312</strain>
    </source>
</reference>
<keyword evidence="1" id="KW-0812">Transmembrane</keyword>
<name>A0AAJ0DRC3_9PEZI</name>
<gene>
    <name evidence="2" type="ORF">LTR09_004474</name>
</gene>